<name>A0AAY4B8D6_9TELE</name>
<evidence type="ECO:0000256" key="7">
    <source>
        <dbReference type="ARBA" id="ARBA00023170"/>
    </source>
</evidence>
<dbReference type="PROSITE" id="PS00237">
    <property type="entry name" value="G_PROTEIN_RECEP_F1_1"/>
    <property type="match status" value="1"/>
</dbReference>
<keyword evidence="4 10" id="KW-1133">Transmembrane helix</keyword>
<reference evidence="12" key="3">
    <citation type="submission" date="2025-09" db="UniProtKB">
        <authorList>
            <consortium name="Ensembl"/>
        </authorList>
    </citation>
    <scope>IDENTIFICATION</scope>
</reference>
<dbReference type="SUPFAM" id="SSF81321">
    <property type="entry name" value="Family A G protein-coupled receptor-like"/>
    <property type="match status" value="1"/>
</dbReference>
<dbReference type="PRINTS" id="PR00237">
    <property type="entry name" value="GPCRRHODOPSN"/>
</dbReference>
<protein>
    <recommendedName>
        <fullName evidence="11">G-protein coupled receptors family 1 profile domain-containing protein</fullName>
    </recommendedName>
</protein>
<keyword evidence="2" id="KW-1003">Cell membrane</keyword>
<evidence type="ECO:0000256" key="2">
    <source>
        <dbReference type="ARBA" id="ARBA00022475"/>
    </source>
</evidence>
<dbReference type="PANTHER" id="PTHR24249:SF381">
    <property type="entry name" value="TRACE AMINE ASSOCIATED RECEPTOR 19P-RELATED"/>
    <property type="match status" value="1"/>
</dbReference>
<proteinExistence type="inferred from homology"/>
<dbReference type="InterPro" id="IPR050569">
    <property type="entry name" value="TAAR"/>
</dbReference>
<feature type="domain" description="G-protein coupled receptors family 1 profile" evidence="11">
    <location>
        <begin position="47"/>
        <end position="296"/>
    </location>
</feature>
<dbReference type="InterPro" id="IPR017452">
    <property type="entry name" value="GPCR_Rhodpsn_7TM"/>
</dbReference>
<comment type="subcellular location">
    <subcellularLocation>
        <location evidence="1">Cell membrane</location>
        <topology evidence="1">Multi-pass membrane protein</topology>
    </subcellularLocation>
</comment>
<dbReference type="GO" id="GO:0005886">
    <property type="term" value="C:plasma membrane"/>
    <property type="evidence" value="ECO:0007669"/>
    <property type="project" value="UniProtKB-SubCell"/>
</dbReference>
<dbReference type="Pfam" id="PF00001">
    <property type="entry name" value="7tm_1"/>
    <property type="match status" value="1"/>
</dbReference>
<accession>A0AAY4B8D6</accession>
<feature type="transmembrane region" description="Helical" evidence="10">
    <location>
        <begin position="188"/>
        <end position="208"/>
    </location>
</feature>
<feature type="transmembrane region" description="Helical" evidence="10">
    <location>
        <begin position="245"/>
        <end position="265"/>
    </location>
</feature>
<evidence type="ECO:0000256" key="4">
    <source>
        <dbReference type="ARBA" id="ARBA00022989"/>
    </source>
</evidence>
<keyword evidence="13" id="KW-1185">Reference proteome</keyword>
<evidence type="ECO:0000259" key="11">
    <source>
        <dbReference type="PROSITE" id="PS50262"/>
    </source>
</evidence>
<dbReference type="InterPro" id="IPR000276">
    <property type="entry name" value="GPCR_Rhodpsn"/>
</dbReference>
<dbReference type="PROSITE" id="PS50262">
    <property type="entry name" value="G_PROTEIN_RECEP_F1_2"/>
    <property type="match status" value="1"/>
</dbReference>
<keyword evidence="3 9" id="KW-0812">Transmembrane</keyword>
<evidence type="ECO:0000256" key="5">
    <source>
        <dbReference type="ARBA" id="ARBA00023040"/>
    </source>
</evidence>
<evidence type="ECO:0000256" key="10">
    <source>
        <dbReference type="SAM" id="Phobius"/>
    </source>
</evidence>
<feature type="transmembrane region" description="Helical" evidence="10">
    <location>
        <begin position="147"/>
        <end position="168"/>
    </location>
</feature>
<sequence length="330" mass="37203">MDMKEYNLIIYLFQFLNYSCTTEANISLKHITMYCLFSSLSMLTVFLNLLVIISISHFKQLQTPTNMLIHSLAVADLLVGAVVIPFEAVKLIDVCWDVGKNFCVVFQLIVYSIILSSLGHLVLIAIDRYIAVCEPMLYHQKVTVGKTVLCICIVWTGAASYNIILICYNNQGQFSNGQCVSDITLECGVFDLIVTFIVPCSVIISLYLKIFKVATGQVRAIKSGFAVATMGTYNRRVGKTSQYKAANTLSIVVVVYLLCWIPYYICLLVNRNGESNAVTFFTWILYCNSSVNPLIYALFYGWFKKSARHILTLNIFKQSSSYYNLMSDKS</sequence>
<evidence type="ECO:0000313" key="12">
    <source>
        <dbReference type="Ensembl" id="ENSDCDP00010017070.1"/>
    </source>
</evidence>
<feature type="transmembrane region" description="Helical" evidence="10">
    <location>
        <begin position="277"/>
        <end position="303"/>
    </location>
</feature>
<reference evidence="12" key="2">
    <citation type="submission" date="2025-08" db="UniProtKB">
        <authorList>
            <consortium name="Ensembl"/>
        </authorList>
    </citation>
    <scope>IDENTIFICATION</scope>
</reference>
<dbReference type="Proteomes" id="UP000694580">
    <property type="component" value="Chromosome 6"/>
</dbReference>
<reference evidence="12 13" key="1">
    <citation type="submission" date="2020-06" db="EMBL/GenBank/DDBJ databases">
        <authorList>
            <consortium name="Wellcome Sanger Institute Data Sharing"/>
        </authorList>
    </citation>
    <scope>NUCLEOTIDE SEQUENCE [LARGE SCALE GENOMIC DNA]</scope>
</reference>
<evidence type="ECO:0000256" key="1">
    <source>
        <dbReference type="ARBA" id="ARBA00004651"/>
    </source>
</evidence>
<evidence type="ECO:0000256" key="8">
    <source>
        <dbReference type="ARBA" id="ARBA00023224"/>
    </source>
</evidence>
<keyword evidence="8 9" id="KW-0807">Transducer</keyword>
<organism evidence="12 13">
    <name type="scientific">Denticeps clupeoides</name>
    <name type="common">denticle herring</name>
    <dbReference type="NCBI Taxonomy" id="299321"/>
    <lineage>
        <taxon>Eukaryota</taxon>
        <taxon>Metazoa</taxon>
        <taxon>Chordata</taxon>
        <taxon>Craniata</taxon>
        <taxon>Vertebrata</taxon>
        <taxon>Euteleostomi</taxon>
        <taxon>Actinopterygii</taxon>
        <taxon>Neopterygii</taxon>
        <taxon>Teleostei</taxon>
        <taxon>Clupei</taxon>
        <taxon>Clupeiformes</taxon>
        <taxon>Denticipitoidei</taxon>
        <taxon>Denticipitidae</taxon>
        <taxon>Denticeps</taxon>
    </lineage>
</organism>
<dbReference type="PANTHER" id="PTHR24249">
    <property type="entry name" value="HISTAMINE RECEPTOR-RELATED G-PROTEIN COUPLED RECEPTOR"/>
    <property type="match status" value="1"/>
</dbReference>
<dbReference type="GO" id="GO:0001594">
    <property type="term" value="F:trace-amine receptor activity"/>
    <property type="evidence" value="ECO:0007669"/>
    <property type="project" value="TreeGrafter"/>
</dbReference>
<feature type="transmembrane region" description="Helical" evidence="10">
    <location>
        <begin position="104"/>
        <end position="126"/>
    </location>
</feature>
<comment type="similarity">
    <text evidence="9">Belongs to the G-protein coupled receptor 1 family.</text>
</comment>
<dbReference type="GeneTree" id="ENSGT01050000244823"/>
<evidence type="ECO:0000256" key="6">
    <source>
        <dbReference type="ARBA" id="ARBA00023136"/>
    </source>
</evidence>
<keyword evidence="7 9" id="KW-0675">Receptor</keyword>
<evidence type="ECO:0000256" key="9">
    <source>
        <dbReference type="RuleBase" id="RU000688"/>
    </source>
</evidence>
<keyword evidence="5 9" id="KW-0297">G-protein coupled receptor</keyword>
<feature type="transmembrane region" description="Helical" evidence="10">
    <location>
        <begin position="67"/>
        <end position="84"/>
    </location>
</feature>
<evidence type="ECO:0000256" key="3">
    <source>
        <dbReference type="ARBA" id="ARBA00022692"/>
    </source>
</evidence>
<dbReference type="AlphaFoldDB" id="A0AAY4B8D6"/>
<dbReference type="Gene3D" id="1.20.1070.10">
    <property type="entry name" value="Rhodopsin 7-helix transmembrane proteins"/>
    <property type="match status" value="1"/>
</dbReference>
<dbReference type="SMART" id="SM01381">
    <property type="entry name" value="7TM_GPCR_Srsx"/>
    <property type="match status" value="1"/>
</dbReference>
<dbReference type="Ensembl" id="ENSDCDT00010018098.1">
    <property type="protein sequence ID" value="ENSDCDP00010017070.1"/>
    <property type="gene ID" value="ENSDCDG00010007830.1"/>
</dbReference>
<gene>
    <name evidence="12" type="primary">TAAR1</name>
</gene>
<keyword evidence="6 10" id="KW-0472">Membrane</keyword>
<evidence type="ECO:0000313" key="13">
    <source>
        <dbReference type="Proteomes" id="UP000694580"/>
    </source>
</evidence>
<feature type="transmembrane region" description="Helical" evidence="10">
    <location>
        <begin position="31"/>
        <end position="55"/>
    </location>
</feature>